<feature type="transmembrane region" description="Helical" evidence="9">
    <location>
        <begin position="470"/>
        <end position="491"/>
    </location>
</feature>
<dbReference type="InterPro" id="IPR028250">
    <property type="entry name" value="DsbDN"/>
</dbReference>
<dbReference type="GO" id="GO:0017004">
    <property type="term" value="P:cytochrome complex assembly"/>
    <property type="evidence" value="ECO:0007669"/>
    <property type="project" value="UniProtKB-KW"/>
</dbReference>
<evidence type="ECO:0000259" key="11">
    <source>
        <dbReference type="PROSITE" id="PS51352"/>
    </source>
</evidence>
<feature type="compositionally biased region" description="Polar residues" evidence="8">
    <location>
        <begin position="349"/>
        <end position="358"/>
    </location>
</feature>
<keyword evidence="4" id="KW-0201">Cytochrome c-type biogenesis</keyword>
<dbReference type="GO" id="GO:0045454">
    <property type="term" value="P:cell redox homeostasis"/>
    <property type="evidence" value="ECO:0007669"/>
    <property type="project" value="TreeGrafter"/>
</dbReference>
<dbReference type="InterPro" id="IPR035671">
    <property type="entry name" value="DsbD_gamma"/>
</dbReference>
<feature type="compositionally biased region" description="Polar residues" evidence="8">
    <location>
        <begin position="325"/>
        <end position="336"/>
    </location>
</feature>
<dbReference type="Gene3D" id="2.60.40.1250">
    <property type="entry name" value="Thiol:disulfide interchange protein DsbD, N-terminal domain"/>
    <property type="match status" value="2"/>
</dbReference>
<dbReference type="PANTHER" id="PTHR32234">
    <property type="entry name" value="THIOL:DISULFIDE INTERCHANGE PROTEIN DSBD"/>
    <property type="match status" value="1"/>
</dbReference>
<comment type="subcellular location">
    <subcellularLocation>
        <location evidence="1">Cell membrane</location>
        <topology evidence="1">Multi-pass membrane protein</topology>
    </subcellularLocation>
</comment>
<feature type="domain" description="Thioredoxin" evidence="11">
    <location>
        <begin position="658"/>
        <end position="787"/>
    </location>
</feature>
<organism evidence="12 13">
    <name type="scientific">Solilutibacter tolerans</name>
    <dbReference type="NCBI Taxonomy" id="1604334"/>
    <lineage>
        <taxon>Bacteria</taxon>
        <taxon>Pseudomonadati</taxon>
        <taxon>Pseudomonadota</taxon>
        <taxon>Gammaproteobacteria</taxon>
        <taxon>Lysobacterales</taxon>
        <taxon>Lysobacteraceae</taxon>
        <taxon>Solilutibacter</taxon>
    </lineage>
</organism>
<keyword evidence="10" id="KW-0732">Signal</keyword>
<dbReference type="InterPro" id="IPR036929">
    <property type="entry name" value="DsbDN_sf"/>
</dbReference>
<feature type="transmembrane region" description="Helical" evidence="9">
    <location>
        <begin position="429"/>
        <end position="450"/>
    </location>
</feature>
<dbReference type="InterPro" id="IPR013766">
    <property type="entry name" value="Thioredoxin_domain"/>
</dbReference>
<dbReference type="Pfam" id="PF11412">
    <property type="entry name" value="DsbD_N"/>
    <property type="match status" value="2"/>
</dbReference>
<evidence type="ECO:0000313" key="12">
    <source>
        <dbReference type="EMBL" id="SIR08903.1"/>
    </source>
</evidence>
<dbReference type="Pfam" id="PF02683">
    <property type="entry name" value="DsbD_TM"/>
    <property type="match status" value="1"/>
</dbReference>
<dbReference type="Gene3D" id="3.40.30.10">
    <property type="entry name" value="Glutaredoxin"/>
    <property type="match status" value="1"/>
</dbReference>
<protein>
    <submittedName>
        <fullName evidence="12">Thiol:disulfide interchange protein DsbD</fullName>
    </submittedName>
</protein>
<evidence type="ECO:0000256" key="3">
    <source>
        <dbReference type="ARBA" id="ARBA00022692"/>
    </source>
</evidence>
<accession>A0A1N6Y2Y3</accession>
<dbReference type="PANTHER" id="PTHR32234:SF3">
    <property type="entry name" value="SUPPRESSION OF COPPER SENSITIVITY PROTEIN"/>
    <property type="match status" value="1"/>
</dbReference>
<feature type="transmembrane region" description="Helical" evidence="9">
    <location>
        <begin position="610"/>
        <end position="628"/>
    </location>
</feature>
<dbReference type="PROSITE" id="PS00194">
    <property type="entry name" value="THIOREDOXIN_1"/>
    <property type="match status" value="1"/>
</dbReference>
<evidence type="ECO:0000256" key="8">
    <source>
        <dbReference type="SAM" id="MobiDB-lite"/>
    </source>
</evidence>
<evidence type="ECO:0000256" key="10">
    <source>
        <dbReference type="SAM" id="SignalP"/>
    </source>
</evidence>
<feature type="compositionally biased region" description="Low complexity" evidence="8">
    <location>
        <begin position="359"/>
        <end position="370"/>
    </location>
</feature>
<dbReference type="InterPro" id="IPR017937">
    <property type="entry name" value="Thioredoxin_CS"/>
</dbReference>
<dbReference type="STRING" id="1604334.SAMN05421546_2358"/>
<feature type="transmembrane region" description="Helical" evidence="9">
    <location>
        <begin position="586"/>
        <end position="604"/>
    </location>
</feature>
<keyword evidence="2" id="KW-1003">Cell membrane</keyword>
<dbReference type="SUPFAM" id="SSF52833">
    <property type="entry name" value="Thioredoxin-like"/>
    <property type="match status" value="1"/>
</dbReference>
<evidence type="ECO:0000256" key="6">
    <source>
        <dbReference type="ARBA" id="ARBA00023136"/>
    </source>
</evidence>
<reference evidence="13" key="1">
    <citation type="submission" date="2017-01" db="EMBL/GenBank/DDBJ databases">
        <authorList>
            <person name="Varghese N."/>
            <person name="Submissions S."/>
        </authorList>
    </citation>
    <scope>NUCLEOTIDE SEQUENCE [LARGE SCALE GENOMIC DNA]</scope>
    <source>
        <strain evidence="13">UM1</strain>
    </source>
</reference>
<dbReference type="AlphaFoldDB" id="A0A1N6Y2Y3"/>
<dbReference type="PROSITE" id="PS51352">
    <property type="entry name" value="THIOREDOXIN_2"/>
    <property type="match status" value="1"/>
</dbReference>
<keyword evidence="3 9" id="KW-0812">Transmembrane</keyword>
<gene>
    <name evidence="12" type="ORF">SAMN05421546_2358</name>
</gene>
<feature type="chain" id="PRO_5012817236" evidence="10">
    <location>
        <begin position="22"/>
        <end position="788"/>
    </location>
</feature>
<evidence type="ECO:0000256" key="1">
    <source>
        <dbReference type="ARBA" id="ARBA00004651"/>
    </source>
</evidence>
<dbReference type="EMBL" id="FTLW01000006">
    <property type="protein sequence ID" value="SIR08903.1"/>
    <property type="molecule type" value="Genomic_DNA"/>
</dbReference>
<dbReference type="GO" id="GO:0005886">
    <property type="term" value="C:plasma membrane"/>
    <property type="evidence" value="ECO:0007669"/>
    <property type="project" value="UniProtKB-SubCell"/>
</dbReference>
<keyword evidence="5 9" id="KW-1133">Transmembrane helix</keyword>
<sequence length="788" mass="82745">MTFVSRLAALLLAFASLPAFAQAMDPSELPPVDSVFQLSASAPTRDRIELRWKIAPGYYLYRHRTSAQVLGNGYTAGELQIPAGKKHHDEFFGDVETYRGELKVILPGKAAAGADALALRVKYQGCADVGVCYPPQTRTVNVSLPAGGNEPAADAGFAAFGARLGEGGNAASGGIATGQNALPLPPAQAFKVEAIADGGSRLLLRVTPARGYYLYRDKLKLSLSGAQGVTLGKPVYPKASDYKDEYFGNVKVYFDQIEIPVPLIRTEAGAKPQTVSLNASWQGCQQNGICYEPMKSSYKLLLPVATSTTQTEAVATAAATPGQIEATSTTTPTQAENGEVASPDANAATLPQDTGNDTSPAPANEAASSNTRINSAAPTARIGLLTALLLALGGGLILNLMPCVLPVLSLKALSLAQSGESREHARRHALAYTLGVLAAFAVLGAIVLALRGQLVEQGIGWGFQLQMPRVVATLALVVFAFGLSLSGLWYANVAVPQSGLAMSQRGGWRGDFVTGVLAVVLATPCTAPFMGAALAYAFLAPAWAAMAVFLMLGLGLALPFLLIGFLPGFARFLPKPGAWMETMKQLLAFPMYATAAWLVWVLAQQRGADAFGLWALAAIALALALWAWTHARRHGKQWALGLAVVALLGSAFAVASIGKIARPAPAAATLAEADHVAYSPELLASLRAEGRPVFVNITADWCVTCKANERTVFARDGFSTALREANAIYMVGDHTDVDPKISAFLREHGAVGLPLYVVYPADGGAPKVLPALLTPSIARDALRAASKK</sequence>
<feature type="transmembrane region" description="Helical" evidence="9">
    <location>
        <begin position="640"/>
        <end position="658"/>
    </location>
</feature>
<evidence type="ECO:0000256" key="9">
    <source>
        <dbReference type="SAM" id="Phobius"/>
    </source>
</evidence>
<dbReference type="Pfam" id="PF13899">
    <property type="entry name" value="Thioredoxin_7"/>
    <property type="match status" value="1"/>
</dbReference>
<feature type="transmembrane region" description="Helical" evidence="9">
    <location>
        <begin position="512"/>
        <end position="537"/>
    </location>
</feature>
<dbReference type="RefSeq" id="WP_076588448.1">
    <property type="nucleotide sequence ID" value="NZ_FTLW01000006.1"/>
</dbReference>
<evidence type="ECO:0000256" key="2">
    <source>
        <dbReference type="ARBA" id="ARBA00022475"/>
    </source>
</evidence>
<evidence type="ECO:0000256" key="4">
    <source>
        <dbReference type="ARBA" id="ARBA00022748"/>
    </source>
</evidence>
<dbReference type="OrthoDB" id="9811036at2"/>
<evidence type="ECO:0000256" key="5">
    <source>
        <dbReference type="ARBA" id="ARBA00022989"/>
    </source>
</evidence>
<feature type="region of interest" description="Disordered" evidence="8">
    <location>
        <begin position="316"/>
        <end position="372"/>
    </location>
</feature>
<dbReference type="SUPFAM" id="SSF74863">
    <property type="entry name" value="Thiol:disulfide interchange protein DsbD, N-terminal domain (DsbD-alpha)"/>
    <property type="match status" value="2"/>
</dbReference>
<keyword evidence="13" id="KW-1185">Reference proteome</keyword>
<keyword evidence="7" id="KW-0676">Redox-active center</keyword>
<proteinExistence type="predicted"/>
<dbReference type="Proteomes" id="UP000241788">
    <property type="component" value="Unassembled WGS sequence"/>
</dbReference>
<dbReference type="InterPro" id="IPR036249">
    <property type="entry name" value="Thioredoxin-like_sf"/>
</dbReference>
<name>A0A1N6Y2Y3_9GAMM</name>
<keyword evidence="6 9" id="KW-0472">Membrane</keyword>
<dbReference type="CDD" id="cd02953">
    <property type="entry name" value="DsbDgamma"/>
    <property type="match status" value="1"/>
</dbReference>
<evidence type="ECO:0000313" key="13">
    <source>
        <dbReference type="Proteomes" id="UP000241788"/>
    </source>
</evidence>
<feature type="transmembrane region" description="Helical" evidence="9">
    <location>
        <begin position="543"/>
        <end position="566"/>
    </location>
</feature>
<feature type="signal peptide" evidence="10">
    <location>
        <begin position="1"/>
        <end position="21"/>
    </location>
</feature>
<dbReference type="GO" id="GO:0015035">
    <property type="term" value="F:protein-disulfide reductase activity"/>
    <property type="evidence" value="ECO:0007669"/>
    <property type="project" value="TreeGrafter"/>
</dbReference>
<evidence type="ECO:0000256" key="7">
    <source>
        <dbReference type="ARBA" id="ARBA00023284"/>
    </source>
</evidence>
<feature type="transmembrane region" description="Helical" evidence="9">
    <location>
        <begin position="382"/>
        <end position="408"/>
    </location>
</feature>
<dbReference type="InterPro" id="IPR003834">
    <property type="entry name" value="Cyt_c_assmbl_TM_dom"/>
</dbReference>